<dbReference type="SUPFAM" id="SSF52172">
    <property type="entry name" value="CheY-like"/>
    <property type="match status" value="1"/>
</dbReference>
<dbReference type="InterPro" id="IPR011006">
    <property type="entry name" value="CheY-like_superfamily"/>
</dbReference>
<proteinExistence type="predicted"/>
<evidence type="ECO:0000256" key="2">
    <source>
        <dbReference type="ARBA" id="ARBA00023125"/>
    </source>
</evidence>
<dbReference type="InterPro" id="IPR016032">
    <property type="entry name" value="Sig_transdc_resp-reg_C-effctor"/>
</dbReference>
<dbReference type="SUPFAM" id="SSF46894">
    <property type="entry name" value="C-terminal effector domain of the bipartite response regulators"/>
    <property type="match status" value="1"/>
</dbReference>
<comment type="caution">
    <text evidence="7">The sequence shown here is derived from an EMBL/GenBank/DDBJ whole genome shotgun (WGS) entry which is preliminary data.</text>
</comment>
<dbReference type="KEGG" id="ppsy:AOC04_04045"/>
<gene>
    <name evidence="6" type="ORF">BOH73_14060</name>
    <name evidence="7" type="ORF">BOH74_04210</name>
</gene>
<dbReference type="SMART" id="SM00421">
    <property type="entry name" value="HTH_LUXR"/>
    <property type="match status" value="1"/>
</dbReference>
<dbReference type="PANTHER" id="PTHR43214">
    <property type="entry name" value="TWO-COMPONENT RESPONSE REGULATOR"/>
    <property type="match status" value="1"/>
</dbReference>
<reference evidence="7 8" key="1">
    <citation type="submission" date="2016-11" db="EMBL/GenBank/DDBJ databases">
        <title>Draft genome of Pseudomonas versuta A4R1.12.</title>
        <authorList>
            <person name="See-Too W.-S."/>
        </authorList>
    </citation>
    <scope>NUCLEOTIDE SEQUENCE [LARGE SCALE GENOMIC DNA]</scope>
    <source>
        <strain evidence="7 8">A4R1.12</strain>
    </source>
</reference>
<dbReference type="CDD" id="cd17535">
    <property type="entry name" value="REC_NarL-like"/>
    <property type="match status" value="1"/>
</dbReference>
<accession>A0A1Q4KG31</accession>
<dbReference type="PANTHER" id="PTHR43214:SF17">
    <property type="entry name" value="TRANSCRIPTIONAL REGULATORY PROTEIN RCSB"/>
    <property type="match status" value="1"/>
</dbReference>
<keyword evidence="9" id="KW-1185">Reference proteome</keyword>
<evidence type="ECO:0000313" key="9">
    <source>
        <dbReference type="Proteomes" id="UP000186677"/>
    </source>
</evidence>
<feature type="modified residue" description="4-aspartylphosphate" evidence="3">
    <location>
        <position position="60"/>
    </location>
</feature>
<dbReference type="GO" id="GO:0003677">
    <property type="term" value="F:DNA binding"/>
    <property type="evidence" value="ECO:0007669"/>
    <property type="project" value="UniProtKB-KW"/>
</dbReference>
<accession>A0A0M4REW9</accession>
<dbReference type="Pfam" id="PF00196">
    <property type="entry name" value="GerE"/>
    <property type="match status" value="1"/>
</dbReference>
<dbReference type="CDD" id="cd06170">
    <property type="entry name" value="LuxR_C_like"/>
    <property type="match status" value="1"/>
</dbReference>
<evidence type="ECO:0000256" key="1">
    <source>
        <dbReference type="ARBA" id="ARBA00022553"/>
    </source>
</evidence>
<organism evidence="7 8">
    <name type="scientific">Pseudomonas versuta</name>
    <dbReference type="NCBI Taxonomy" id="1788301"/>
    <lineage>
        <taxon>Bacteria</taxon>
        <taxon>Pseudomonadati</taxon>
        <taxon>Pseudomonadota</taxon>
        <taxon>Gammaproteobacteria</taxon>
        <taxon>Pseudomonadales</taxon>
        <taxon>Pseudomonadaceae</taxon>
        <taxon>Pseudomonas</taxon>
    </lineage>
</organism>
<feature type="domain" description="Response regulatory" evidence="5">
    <location>
        <begin position="9"/>
        <end position="127"/>
    </location>
</feature>
<dbReference type="Proteomes" id="UP000185990">
    <property type="component" value="Unassembled WGS sequence"/>
</dbReference>
<dbReference type="GO" id="GO:0006355">
    <property type="term" value="P:regulation of DNA-templated transcription"/>
    <property type="evidence" value="ECO:0007669"/>
    <property type="project" value="InterPro"/>
</dbReference>
<dbReference type="InterPro" id="IPR039420">
    <property type="entry name" value="WalR-like"/>
</dbReference>
<dbReference type="EMBL" id="MPJD01000006">
    <property type="protein sequence ID" value="OKA28018.1"/>
    <property type="molecule type" value="Genomic_DNA"/>
</dbReference>
<dbReference type="SMART" id="SM00448">
    <property type="entry name" value="REC"/>
    <property type="match status" value="1"/>
</dbReference>
<evidence type="ECO:0000259" key="5">
    <source>
        <dbReference type="PROSITE" id="PS50110"/>
    </source>
</evidence>
<evidence type="ECO:0000313" key="6">
    <source>
        <dbReference type="EMBL" id="OKA20149.1"/>
    </source>
</evidence>
<evidence type="ECO:0000259" key="4">
    <source>
        <dbReference type="PROSITE" id="PS50043"/>
    </source>
</evidence>
<dbReference type="PROSITE" id="PS50043">
    <property type="entry name" value="HTH_LUXR_2"/>
    <property type="match status" value="1"/>
</dbReference>
<dbReference type="OrthoDB" id="9796655at2"/>
<dbReference type="AlphaFoldDB" id="A0A0M4REW9"/>
<dbReference type="InterPro" id="IPR058245">
    <property type="entry name" value="NreC/VraR/RcsB-like_REC"/>
</dbReference>
<evidence type="ECO:0000313" key="8">
    <source>
        <dbReference type="Proteomes" id="UP000185990"/>
    </source>
</evidence>
<dbReference type="InterPro" id="IPR000792">
    <property type="entry name" value="Tscrpt_reg_LuxR_C"/>
</dbReference>
<name>A0A0M4REW9_9PSED</name>
<dbReference type="GO" id="GO:0000160">
    <property type="term" value="P:phosphorelay signal transduction system"/>
    <property type="evidence" value="ECO:0007669"/>
    <property type="project" value="InterPro"/>
</dbReference>
<sequence length="231" mass="25479">MASMLNPIRLMLLDDHALILQGISLLLTPHKDMHIVGCFTRSRQLLEALRAKSVDLVVMDYSLSPGEVDGLNLIRGLRLRYPDTRLLVVSAMHTPATVALAMRCGASGFLGKDMSTDEIVVAIRKVAAGQVYLHPAMAIELKHNEVSTRSAVEISADSWSDQGELTGLSTLSIREREVLRCCLEGLSVTKIAEKFSRSIKTISTQKQSAYKKLGITSDNELFKIRSQFEHG</sequence>
<reference evidence="6 9" key="2">
    <citation type="submission" date="2016-11" db="EMBL/GenBank/DDBJ databases">
        <title>Draft genome of Pseudomonas versuta A4R1.5.</title>
        <authorList>
            <person name="See-Too W.-S."/>
        </authorList>
    </citation>
    <scope>NUCLEOTIDE SEQUENCE [LARGE SCALE GENOMIC DNA]</scope>
    <source>
        <strain evidence="6 9">A4R1.5</strain>
    </source>
</reference>
<dbReference type="EMBL" id="MPJC01000008">
    <property type="protein sequence ID" value="OKA20149.1"/>
    <property type="molecule type" value="Genomic_DNA"/>
</dbReference>
<feature type="domain" description="HTH luxR-type" evidence="4">
    <location>
        <begin position="164"/>
        <end position="231"/>
    </location>
</feature>
<keyword evidence="2 7" id="KW-0238">DNA-binding</keyword>
<dbReference type="RefSeq" id="WP_060691260.1">
    <property type="nucleotide sequence ID" value="NZ_CP012676.1"/>
</dbReference>
<dbReference type="Pfam" id="PF00072">
    <property type="entry name" value="Response_reg"/>
    <property type="match status" value="1"/>
</dbReference>
<dbReference type="PROSITE" id="PS00622">
    <property type="entry name" value="HTH_LUXR_1"/>
    <property type="match status" value="1"/>
</dbReference>
<dbReference type="PROSITE" id="PS50110">
    <property type="entry name" value="RESPONSE_REGULATORY"/>
    <property type="match status" value="1"/>
</dbReference>
<evidence type="ECO:0000313" key="7">
    <source>
        <dbReference type="EMBL" id="OKA28018.1"/>
    </source>
</evidence>
<dbReference type="PRINTS" id="PR00038">
    <property type="entry name" value="HTHLUXR"/>
</dbReference>
<evidence type="ECO:0000256" key="3">
    <source>
        <dbReference type="PROSITE-ProRule" id="PRU00169"/>
    </source>
</evidence>
<keyword evidence="1 3" id="KW-0597">Phosphoprotein</keyword>
<dbReference type="Proteomes" id="UP000186677">
    <property type="component" value="Unassembled WGS sequence"/>
</dbReference>
<dbReference type="InterPro" id="IPR001789">
    <property type="entry name" value="Sig_transdc_resp-reg_receiver"/>
</dbReference>
<protein>
    <submittedName>
        <fullName evidence="7">DNA-binding response regulator</fullName>
    </submittedName>
</protein>
<dbReference type="Gene3D" id="3.40.50.2300">
    <property type="match status" value="1"/>
</dbReference>